<evidence type="ECO:0000256" key="1">
    <source>
        <dbReference type="ARBA" id="ARBA00022737"/>
    </source>
</evidence>
<dbReference type="SMART" id="SM00248">
    <property type="entry name" value="ANK"/>
    <property type="match status" value="16"/>
</dbReference>
<dbReference type="Gene3D" id="3.40.50.300">
    <property type="entry name" value="P-loop containing nucleotide triphosphate hydrolases"/>
    <property type="match status" value="1"/>
</dbReference>
<gene>
    <name evidence="7" type="ORF">CMUS01_06932</name>
</gene>
<protein>
    <recommendedName>
        <fullName evidence="6">Nephrocystin 3-like N-terminal domain-containing protein</fullName>
    </recommendedName>
</protein>
<feature type="repeat" description="ANK" evidence="3">
    <location>
        <begin position="912"/>
        <end position="944"/>
    </location>
</feature>
<keyword evidence="4" id="KW-0175">Coiled coil</keyword>
<evidence type="ECO:0000256" key="3">
    <source>
        <dbReference type="PROSITE-ProRule" id="PRU00023"/>
    </source>
</evidence>
<accession>A0A8H6KJX5</accession>
<feature type="region of interest" description="Disordered" evidence="5">
    <location>
        <begin position="1863"/>
        <end position="1940"/>
    </location>
</feature>
<evidence type="ECO:0000259" key="6">
    <source>
        <dbReference type="Pfam" id="PF24883"/>
    </source>
</evidence>
<feature type="repeat" description="ANK" evidence="3">
    <location>
        <begin position="946"/>
        <end position="978"/>
    </location>
</feature>
<evidence type="ECO:0000256" key="5">
    <source>
        <dbReference type="SAM" id="MobiDB-lite"/>
    </source>
</evidence>
<dbReference type="InterPro" id="IPR027417">
    <property type="entry name" value="P-loop_NTPase"/>
</dbReference>
<feature type="domain" description="Nephrocystin 3-like N-terminal" evidence="6">
    <location>
        <begin position="335"/>
        <end position="507"/>
    </location>
</feature>
<feature type="compositionally biased region" description="Basic and acidic residues" evidence="5">
    <location>
        <begin position="1893"/>
        <end position="1906"/>
    </location>
</feature>
<dbReference type="SUPFAM" id="SSF48403">
    <property type="entry name" value="Ankyrin repeat"/>
    <property type="match status" value="2"/>
</dbReference>
<dbReference type="InterPro" id="IPR051165">
    <property type="entry name" value="Multifunctional_ANK_Repeat"/>
</dbReference>
<dbReference type="PANTHER" id="PTHR24123:SF33">
    <property type="entry name" value="PROTEIN HOS4"/>
    <property type="match status" value="1"/>
</dbReference>
<dbReference type="PANTHER" id="PTHR24123">
    <property type="entry name" value="ANKYRIN REPEAT-CONTAINING"/>
    <property type="match status" value="1"/>
</dbReference>
<dbReference type="Pfam" id="PF24883">
    <property type="entry name" value="NPHP3_N"/>
    <property type="match status" value="1"/>
</dbReference>
<dbReference type="PRINTS" id="PR01415">
    <property type="entry name" value="ANKYRIN"/>
</dbReference>
<keyword evidence="1" id="KW-0677">Repeat</keyword>
<dbReference type="SUPFAM" id="SSF52540">
    <property type="entry name" value="P-loop containing nucleoside triphosphate hydrolases"/>
    <property type="match status" value="1"/>
</dbReference>
<sequence length="1940" mass="216178">MIGRKASWGLPLKPAGHHFVTPDDADDGKKRTETALKFLVSEAEKLEPKQRDLFLRGVESAEPGTYDDYVATLSAALKGTIDTSRVSRLTKKMKPIYLLVKSIHPLLASAGQINPMPASLILGGITCVVSFANRVEEYQSKLVDLLEWMGDEIDLINDYRKEDLFDDDHHVRACEINIAADILQLCVKAAKTFYNDQGKERNGIVIALKAQIKDFDAAFGEIKSQFRLHLSALKNRRDMVNTRRMKMINAGVHNMSEFIDRSIKERGDNMEEENRRHWEEQARDRGEDFVISTKLPWIYLANVFTAEIRRQFLEWLPSIDFNGTQDDNLARRVSGSGDWLMEHDSFKGWIDDTHSALLWIHGKHGSGKSHLAARVVEELRALTAKTPGSTVAYLYCTSNLSSSANMHLNSMLGSLFAQLCRSLPRDEEVEDLIPREGGYSSKDSPRRSELKAGIVEMVSKFRPCFIVVDGLDECSQWEDVQFQELCSFIAELSRPAELSTKVLVLSRPNYPYIEKALADSVKIQVDSGFNSNDIQAYISKRVSEIRPDQTEEESEGLEEIKKLLLDQSDGMFLWARLKINDLEGSMEDMKEALETSSDNLDDLYRKKLNDILRQSSRLARDRALRALLWITTACRPLFKVELIEALSIKRLQKGLDSRTRLPVYQPICRECADLVVENNGAYSLIHASLGEFLTREFLSLHDYKILQNPNATLAEACLTYLNFEAFRTISIASPEELEETQTKYPLLQYASNFWASHFSAAKTDDVSLALKDQALDFLQNEFGIRVSLQALYSAGFQYNDYIEANKPNALHVIAAFNLPSLVEEIPNWKTLLNDKDHISFRPIDYAILKCREEAIVWLLDAYKEAQNGDLLIKALSEECKFDVLHQCAKENWHRAASRLLSLGYDCNPLDRWGETPLHDAARLGSVESLEVLLNAGADVTAISIEENDTPLTLAAKRGHVDIMARLLESLPDTTEQPTTHVVSEGMTTKVHQADQNDSPIDSTRICTPRHGVTRSAYLEFPDINGLSALLCACDKVQTRAAEFLLDHGADIGAKTRTKFNVFHFAAREGGAELIKVLSSRSRRVEPSMIDARNRWGYTPLQGAVAKKSSAAAIALLEAGAQPGLRLVGTFSALTLAIANGCEDLAELLITTYGVDATEPDNDIHCAITLAAEKGWLKVFQLLPGDVWGAVASRFSSTLLHCAAGTNQVEFIKALLSLVPDLDLVPRNSSDQTPWHIAANLGAIDALVWISKAMPSALLIKGFKSRLPIHEAALHGHLECVKVLLTAHPATLNAGSIGRTTPLALAAYKGHSAIVEHLAENGVNIDATDDDGETCASFALRTWNTRIVKYLLGRGADCRAVDHSGETLLSRAATTGDVELVKQLLDNECDPLVRGFKGRTALMKAVLTGWSEVTQLLLFRNPEASEMRDDDGRTCIHLACSFASPPEILQTLLDHNPELLLSVDNRGFDAMDIAVMEGRPDLVAVLVDNGMPLTGSPESPWSPMDLAGFHGGIPVLNDLIKRGVGVNNGQGSLEDGGDGLTHASYLARDATARLLFQQGTDPTLKDIFGFCALDYASNNHVLQKVFASPLRTHQVMDRKSQLALLRQTIVDSSKKLNSTKSGSDRKLPDYGSDLEILAEALLLFRTESSVRHSKMAFRALLKVDNKRRLCDFCYEDISSAAFSLCRDYRRPNTEKPRLVCRGHAHIQVADLKSVSEENEQYIDSEGVLHQRFYEDIARYYSDLRLDEITDFIESESAPPSESEIAEEYENLRSAFGPKCAAFLACFISQESAKKELDKAFNEIWPKARPLLQQLENSDGNDVELEDVKRKVEAYEIAWSTAQAILHVPPENSLQGVERYLRQVASDEEDAEKRDEANLEGLETMKSPQRTFTIESRDEYDTASERSTQESWKSAGEYLENDQVSDGSGDDQEIGWETCSES</sequence>
<keyword evidence="8" id="KW-1185">Reference proteome</keyword>
<dbReference type="Gene3D" id="1.25.40.20">
    <property type="entry name" value="Ankyrin repeat-containing domain"/>
    <property type="match status" value="4"/>
</dbReference>
<feature type="repeat" description="ANK" evidence="3">
    <location>
        <begin position="1024"/>
        <end position="1056"/>
    </location>
</feature>
<name>A0A8H6KJX5_9PEZI</name>
<feature type="repeat" description="ANK" evidence="3">
    <location>
        <begin position="1330"/>
        <end position="1362"/>
    </location>
</feature>
<dbReference type="InterPro" id="IPR056884">
    <property type="entry name" value="NPHP3-like_N"/>
</dbReference>
<feature type="coiled-coil region" evidence="4">
    <location>
        <begin position="579"/>
        <end position="606"/>
    </location>
</feature>
<keyword evidence="2 3" id="KW-0040">ANK repeat</keyword>
<evidence type="ECO:0000313" key="7">
    <source>
        <dbReference type="EMBL" id="KAF6832440.1"/>
    </source>
</evidence>
<dbReference type="EMBL" id="WIGM01000237">
    <property type="protein sequence ID" value="KAF6832440.1"/>
    <property type="molecule type" value="Genomic_DNA"/>
</dbReference>
<comment type="caution">
    <text evidence="7">The sequence shown here is derived from an EMBL/GenBank/DDBJ whole genome shotgun (WGS) entry which is preliminary data.</text>
</comment>
<evidence type="ECO:0000313" key="8">
    <source>
        <dbReference type="Proteomes" id="UP000639643"/>
    </source>
</evidence>
<reference evidence="7" key="1">
    <citation type="journal article" date="2020" name="Phytopathology">
        <title>Genome Sequence Resources of Colletotrichum truncatum, C. plurivorum, C. musicola, and C. sojae: Four Species Pathogenic to Soybean (Glycine max).</title>
        <authorList>
            <person name="Rogerio F."/>
            <person name="Boufleur T.R."/>
            <person name="Ciampi-Guillardi M."/>
            <person name="Sukno S.A."/>
            <person name="Thon M.R."/>
            <person name="Massola Junior N.S."/>
            <person name="Baroncelli R."/>
        </authorList>
    </citation>
    <scope>NUCLEOTIDE SEQUENCE</scope>
    <source>
        <strain evidence="7">LFN0074</strain>
    </source>
</reference>
<feature type="repeat" description="ANK" evidence="3">
    <location>
        <begin position="1297"/>
        <end position="1329"/>
    </location>
</feature>
<dbReference type="InterPro" id="IPR002110">
    <property type="entry name" value="Ankyrin_rpt"/>
</dbReference>
<dbReference type="PROSITE" id="PS50297">
    <property type="entry name" value="ANK_REP_REGION"/>
    <property type="match status" value="2"/>
</dbReference>
<dbReference type="Proteomes" id="UP000639643">
    <property type="component" value="Unassembled WGS sequence"/>
</dbReference>
<dbReference type="Pfam" id="PF12796">
    <property type="entry name" value="Ank_2"/>
    <property type="match status" value="3"/>
</dbReference>
<organism evidence="7 8">
    <name type="scientific">Colletotrichum musicola</name>
    <dbReference type="NCBI Taxonomy" id="2175873"/>
    <lineage>
        <taxon>Eukaryota</taxon>
        <taxon>Fungi</taxon>
        <taxon>Dikarya</taxon>
        <taxon>Ascomycota</taxon>
        <taxon>Pezizomycotina</taxon>
        <taxon>Sordariomycetes</taxon>
        <taxon>Hypocreomycetidae</taxon>
        <taxon>Glomerellales</taxon>
        <taxon>Glomerellaceae</taxon>
        <taxon>Colletotrichum</taxon>
        <taxon>Colletotrichum orchidearum species complex</taxon>
    </lineage>
</organism>
<dbReference type="PROSITE" id="PS50088">
    <property type="entry name" value="ANK_REPEAT"/>
    <property type="match status" value="5"/>
</dbReference>
<evidence type="ECO:0000256" key="2">
    <source>
        <dbReference type="ARBA" id="ARBA00023043"/>
    </source>
</evidence>
<evidence type="ECO:0000256" key="4">
    <source>
        <dbReference type="SAM" id="Coils"/>
    </source>
</evidence>
<proteinExistence type="predicted"/>
<dbReference type="OrthoDB" id="7464126at2759"/>
<dbReference type="InterPro" id="IPR036770">
    <property type="entry name" value="Ankyrin_rpt-contain_sf"/>
</dbReference>